<dbReference type="InterPro" id="IPR057402">
    <property type="entry name" value="AIM3_BBC1_C"/>
</dbReference>
<dbReference type="Gene3D" id="3.90.1720.60">
    <property type="match status" value="1"/>
</dbReference>
<dbReference type="EMBL" id="KN832871">
    <property type="protein sequence ID" value="KIN06051.1"/>
    <property type="molecule type" value="Genomic_DNA"/>
</dbReference>
<dbReference type="STRING" id="913774.A0A0C3HCM5"/>
<dbReference type="HOGENOM" id="CLU_454990_0_0_1"/>
<evidence type="ECO:0000313" key="4">
    <source>
        <dbReference type="Proteomes" id="UP000054321"/>
    </source>
</evidence>
<dbReference type="Pfam" id="PF25459">
    <property type="entry name" value="AIM3_BBC1_C"/>
    <property type="match status" value="1"/>
</dbReference>
<feature type="domain" description="BBC1/AIM3 cysteine proteinase-fold" evidence="2">
    <location>
        <begin position="412"/>
        <end position="596"/>
    </location>
</feature>
<sequence length="600" mass="64185">MPDFKEIAKSGWHPKGKDGKGESWRSDFKGVNQVAGWLGKGKDTGSSIPAEYHTSRPLSSLQDPASFGPPPKHIHTTQPNQATPDTTGFVAPSGKGELQQETATEGTKPRPPPVPFRIDTTGLSTSHLPPPPKRKGGGADAKTPLPQAPKPKPPVLPPRLSSRLGPSPVSSLPQKVFQEPDAHKGILNQDSLRRLGAAGVSVPTLGIGPPSADSLVQTQSAPTNNAAQLNELQSRFSRLSSNIPGPGIPEGTSLVHKQKALKPPPQYRKDLSSPLPSDPRSEQPAGLGKKKPPPPPVKKASLLSSASSIDTTPPPIPLSSKPNPQSVELDAQDLDLDLKSLWFAKSPPSFPPASINRLPGSRSFASSSGWTSSGVRKTHTFTGAIRHCNTLATTIIHLTWDSSNPGVTIKAQQRHIPPPRKLTREELDINRDEYSDEIASWSESKMGQQVGDGECWTLANEALKAIGTKASSMGREACMSSQSYVHGALIYSYIPATSPYPDPRGGIREASVARGDILQLLSAYFKSKDGRSEKWAGAPDHTAVVVGVKPNDVLSVVEQNIGGVKKVREGTYDMSELVKGEVRIFRAVGEGWVGKLEPKW</sequence>
<reference evidence="4" key="2">
    <citation type="submission" date="2015-01" db="EMBL/GenBank/DDBJ databases">
        <title>Evolutionary Origins and Diversification of the Mycorrhizal Mutualists.</title>
        <authorList>
            <consortium name="DOE Joint Genome Institute"/>
            <consortium name="Mycorrhizal Genomics Consortium"/>
            <person name="Kohler A."/>
            <person name="Kuo A."/>
            <person name="Nagy L.G."/>
            <person name="Floudas D."/>
            <person name="Copeland A."/>
            <person name="Barry K.W."/>
            <person name="Cichocki N."/>
            <person name="Veneault-Fourrey C."/>
            <person name="LaButti K."/>
            <person name="Lindquist E.A."/>
            <person name="Lipzen A."/>
            <person name="Lundell T."/>
            <person name="Morin E."/>
            <person name="Murat C."/>
            <person name="Riley R."/>
            <person name="Ohm R."/>
            <person name="Sun H."/>
            <person name="Tunlid A."/>
            <person name="Henrissat B."/>
            <person name="Grigoriev I.V."/>
            <person name="Hibbett D.S."/>
            <person name="Martin F."/>
        </authorList>
    </citation>
    <scope>NUCLEOTIDE SEQUENCE [LARGE SCALE GENOMIC DNA]</scope>
    <source>
        <strain evidence="4">Zn</strain>
    </source>
</reference>
<evidence type="ECO:0000259" key="2">
    <source>
        <dbReference type="Pfam" id="PF25459"/>
    </source>
</evidence>
<evidence type="ECO:0000313" key="3">
    <source>
        <dbReference type="EMBL" id="KIN06051.1"/>
    </source>
</evidence>
<feature type="compositionally biased region" description="Polar residues" evidence="1">
    <location>
        <begin position="214"/>
        <end position="243"/>
    </location>
</feature>
<protein>
    <recommendedName>
        <fullName evidence="2">BBC1/AIM3 cysteine proteinase-fold domain-containing protein</fullName>
    </recommendedName>
</protein>
<evidence type="ECO:0000256" key="1">
    <source>
        <dbReference type="SAM" id="MobiDB-lite"/>
    </source>
</evidence>
<feature type="compositionally biased region" description="Basic and acidic residues" evidence="1">
    <location>
        <begin position="15"/>
        <end position="28"/>
    </location>
</feature>
<name>A0A0C3HCM5_OIDMZ</name>
<organism evidence="3 4">
    <name type="scientific">Oidiodendron maius (strain Zn)</name>
    <dbReference type="NCBI Taxonomy" id="913774"/>
    <lineage>
        <taxon>Eukaryota</taxon>
        <taxon>Fungi</taxon>
        <taxon>Dikarya</taxon>
        <taxon>Ascomycota</taxon>
        <taxon>Pezizomycotina</taxon>
        <taxon>Leotiomycetes</taxon>
        <taxon>Leotiomycetes incertae sedis</taxon>
        <taxon>Myxotrichaceae</taxon>
        <taxon>Oidiodendron</taxon>
    </lineage>
</organism>
<dbReference type="AlphaFoldDB" id="A0A0C3HCM5"/>
<accession>A0A0C3HCM5</accession>
<feature type="compositionally biased region" description="Low complexity" evidence="1">
    <location>
        <begin position="158"/>
        <end position="173"/>
    </location>
</feature>
<dbReference type="Proteomes" id="UP000054321">
    <property type="component" value="Unassembled WGS sequence"/>
</dbReference>
<feature type="compositionally biased region" description="Low complexity" evidence="1">
    <location>
        <begin position="298"/>
        <end position="308"/>
    </location>
</feature>
<gene>
    <name evidence="3" type="ORF">OIDMADRAFT_176163</name>
</gene>
<dbReference type="InParanoid" id="A0A0C3HCM5"/>
<feature type="region of interest" description="Disordered" evidence="1">
    <location>
        <begin position="1"/>
        <end position="188"/>
    </location>
</feature>
<reference evidence="3 4" key="1">
    <citation type="submission" date="2014-04" db="EMBL/GenBank/DDBJ databases">
        <authorList>
            <consortium name="DOE Joint Genome Institute"/>
            <person name="Kuo A."/>
            <person name="Martino E."/>
            <person name="Perotto S."/>
            <person name="Kohler A."/>
            <person name="Nagy L.G."/>
            <person name="Floudas D."/>
            <person name="Copeland A."/>
            <person name="Barry K.W."/>
            <person name="Cichocki N."/>
            <person name="Veneault-Fourrey C."/>
            <person name="LaButti K."/>
            <person name="Lindquist E.A."/>
            <person name="Lipzen A."/>
            <person name="Lundell T."/>
            <person name="Morin E."/>
            <person name="Murat C."/>
            <person name="Sun H."/>
            <person name="Tunlid A."/>
            <person name="Henrissat B."/>
            <person name="Grigoriev I.V."/>
            <person name="Hibbett D.S."/>
            <person name="Martin F."/>
            <person name="Nordberg H.P."/>
            <person name="Cantor M.N."/>
            <person name="Hua S.X."/>
        </authorList>
    </citation>
    <scope>NUCLEOTIDE SEQUENCE [LARGE SCALE GENOMIC DNA]</scope>
    <source>
        <strain evidence="3 4">Zn</strain>
    </source>
</reference>
<dbReference type="OrthoDB" id="3357271at2759"/>
<keyword evidence="4" id="KW-1185">Reference proteome</keyword>
<feature type="region of interest" description="Disordered" evidence="1">
    <location>
        <begin position="204"/>
        <end position="326"/>
    </location>
</feature>
<feature type="compositionally biased region" description="Polar residues" evidence="1">
    <location>
        <begin position="76"/>
        <end position="86"/>
    </location>
</feature>
<proteinExistence type="predicted"/>
<feature type="compositionally biased region" description="Pro residues" evidence="1">
    <location>
        <begin position="146"/>
        <end position="157"/>
    </location>
</feature>